<sequence>MKKHIVICALGTDRPGILRDLVKSIADLGCSVADSRVTVLGNEFVLTLLATGTWNAVAKLESQVPTIGKRLELDITARRTEARTPRQDMLPYVVDVAALDQPGILFDIADFFASRDINIDELSTWTYAANNTGAPMISISMNVSIPADLHIGRLRDDFTDFCDSLNLDATLEPARR</sequence>
<dbReference type="GO" id="GO:0006355">
    <property type="term" value="P:regulation of DNA-templated transcription"/>
    <property type="evidence" value="ECO:0007669"/>
    <property type="project" value="UniProtKB-UniRule"/>
</dbReference>
<evidence type="ECO:0000313" key="3">
    <source>
        <dbReference type="Proteomes" id="UP000218899"/>
    </source>
</evidence>
<dbReference type="OrthoDB" id="5814713at2"/>
<accession>A0A1B4V6J1</accession>
<dbReference type="InterPro" id="IPR045865">
    <property type="entry name" value="ACT-like_dom_sf"/>
</dbReference>
<dbReference type="PANTHER" id="PTHR34875:SF5">
    <property type="entry name" value="GLYCINE CLEAVAGE SYSTEM TRANSCRIPTIONAL REPRESSOR"/>
    <property type="match status" value="1"/>
</dbReference>
<name>A0A1B4V6J1_9GAMM</name>
<comment type="subcellular location">
    <subcellularLocation>
        <location evidence="1">Cytoplasm</location>
    </subcellularLocation>
</comment>
<dbReference type="InterPro" id="IPR050990">
    <property type="entry name" value="UPF0237/GcvR_regulator"/>
</dbReference>
<dbReference type="Proteomes" id="UP000218899">
    <property type="component" value="Chromosome"/>
</dbReference>
<evidence type="ECO:0000256" key="1">
    <source>
        <dbReference type="PIRNR" id="PIRNR028103"/>
    </source>
</evidence>
<keyword evidence="1" id="KW-0963">Cytoplasm</keyword>
<dbReference type="Pfam" id="PF13740">
    <property type="entry name" value="ACT_6"/>
    <property type="match status" value="1"/>
</dbReference>
<dbReference type="PANTHER" id="PTHR34875">
    <property type="entry name" value="UPF0237 PROTEIN MJ1558"/>
    <property type="match status" value="1"/>
</dbReference>
<gene>
    <name evidence="2" type="ORF">SVA_0292</name>
</gene>
<keyword evidence="1" id="KW-0804">Transcription</keyword>
<dbReference type="CDD" id="cd04869">
    <property type="entry name" value="ACT_GcvR_2"/>
    <property type="match status" value="1"/>
</dbReference>
<dbReference type="GO" id="GO:0005737">
    <property type="term" value="C:cytoplasm"/>
    <property type="evidence" value="ECO:0007669"/>
    <property type="project" value="UniProtKB-SubCell"/>
</dbReference>
<keyword evidence="1" id="KW-0678">Repressor</keyword>
<protein>
    <recommendedName>
        <fullName evidence="1">Glycine cleavage system transcriptional repressor</fullName>
    </recommendedName>
</protein>
<organism evidence="2 3">
    <name type="scientific">Sulfurifustis variabilis</name>
    <dbReference type="NCBI Taxonomy" id="1675686"/>
    <lineage>
        <taxon>Bacteria</taxon>
        <taxon>Pseudomonadati</taxon>
        <taxon>Pseudomonadota</taxon>
        <taxon>Gammaproteobacteria</taxon>
        <taxon>Acidiferrobacterales</taxon>
        <taxon>Acidiferrobacteraceae</taxon>
        <taxon>Sulfurifustis</taxon>
    </lineage>
</organism>
<reference evidence="2 3" key="1">
    <citation type="submission" date="2015-08" db="EMBL/GenBank/DDBJ databases">
        <title>Complete genome sequence of Sulfurifustis variabilis.</title>
        <authorList>
            <person name="Miura A."/>
            <person name="Kojima H."/>
            <person name="Fukui M."/>
        </authorList>
    </citation>
    <scope>NUCLEOTIDE SEQUENCE [LARGE SCALE GENOMIC DNA]</scope>
    <source>
        <strain evidence="3">skN76</strain>
    </source>
</reference>
<dbReference type="PIRSF" id="PIRSF028103">
    <property type="entry name" value="GcvR"/>
    <property type="match status" value="1"/>
</dbReference>
<dbReference type="KEGG" id="sva:SVA_0292"/>
<evidence type="ECO:0000313" key="2">
    <source>
        <dbReference type="EMBL" id="BAU46874.1"/>
    </source>
</evidence>
<dbReference type="Gene3D" id="3.30.70.260">
    <property type="match status" value="2"/>
</dbReference>
<dbReference type="SUPFAM" id="SSF55021">
    <property type="entry name" value="ACT-like"/>
    <property type="match status" value="2"/>
</dbReference>
<dbReference type="InterPro" id="IPR016867">
    <property type="entry name" value="GcvR"/>
</dbReference>
<keyword evidence="3" id="KW-1185">Reference proteome</keyword>
<dbReference type="RefSeq" id="WP_096457759.1">
    <property type="nucleotide sequence ID" value="NZ_AP014936.1"/>
</dbReference>
<dbReference type="AlphaFoldDB" id="A0A1B4V6J1"/>
<dbReference type="EMBL" id="AP014936">
    <property type="protein sequence ID" value="BAU46874.1"/>
    <property type="molecule type" value="Genomic_DNA"/>
</dbReference>
<proteinExistence type="predicted"/>